<dbReference type="SUPFAM" id="SSF47571">
    <property type="entry name" value="Cloroperoxidase"/>
    <property type="match status" value="1"/>
</dbReference>
<accession>A0A9P9EQ34</accession>
<feature type="domain" description="Heme haloperoxidase family profile" evidence="8">
    <location>
        <begin position="31"/>
        <end position="241"/>
    </location>
</feature>
<evidence type="ECO:0000259" key="8">
    <source>
        <dbReference type="PROSITE" id="PS51405"/>
    </source>
</evidence>
<dbReference type="PANTHER" id="PTHR33577">
    <property type="entry name" value="STERIGMATOCYSTIN BIOSYNTHESIS PEROXIDASE STCC-RELATED"/>
    <property type="match status" value="1"/>
</dbReference>
<dbReference type="Pfam" id="PF01328">
    <property type="entry name" value="Peroxidase_2"/>
    <property type="match status" value="1"/>
</dbReference>
<keyword evidence="6" id="KW-0408">Iron</keyword>
<dbReference type="Proteomes" id="UP000717696">
    <property type="component" value="Unassembled WGS sequence"/>
</dbReference>
<name>A0A9P9EQ34_9HYPO</name>
<reference evidence="9" key="1">
    <citation type="journal article" date="2021" name="Nat. Commun.">
        <title>Genetic determinants of endophytism in the Arabidopsis root mycobiome.</title>
        <authorList>
            <person name="Mesny F."/>
            <person name="Miyauchi S."/>
            <person name="Thiergart T."/>
            <person name="Pickel B."/>
            <person name="Atanasova L."/>
            <person name="Karlsson M."/>
            <person name="Huettel B."/>
            <person name="Barry K.W."/>
            <person name="Haridas S."/>
            <person name="Chen C."/>
            <person name="Bauer D."/>
            <person name="Andreopoulos W."/>
            <person name="Pangilinan J."/>
            <person name="LaButti K."/>
            <person name="Riley R."/>
            <person name="Lipzen A."/>
            <person name="Clum A."/>
            <person name="Drula E."/>
            <person name="Henrissat B."/>
            <person name="Kohler A."/>
            <person name="Grigoriev I.V."/>
            <person name="Martin F.M."/>
            <person name="Hacquard S."/>
        </authorList>
    </citation>
    <scope>NUCLEOTIDE SEQUENCE</scope>
    <source>
        <strain evidence="9">MPI-CAGE-AT-0021</strain>
    </source>
</reference>
<keyword evidence="2 9" id="KW-0575">Peroxidase</keyword>
<dbReference type="Gene3D" id="1.10.489.10">
    <property type="entry name" value="Chloroperoxidase-like"/>
    <property type="match status" value="1"/>
</dbReference>
<evidence type="ECO:0000256" key="3">
    <source>
        <dbReference type="ARBA" id="ARBA00022617"/>
    </source>
</evidence>
<dbReference type="PANTHER" id="PTHR33577:SF9">
    <property type="entry name" value="PEROXIDASE STCC"/>
    <property type="match status" value="1"/>
</dbReference>
<dbReference type="GO" id="GO:0004601">
    <property type="term" value="F:peroxidase activity"/>
    <property type="evidence" value="ECO:0007669"/>
    <property type="project" value="UniProtKB-KW"/>
</dbReference>
<keyword evidence="3" id="KW-0349">Heme</keyword>
<dbReference type="AlphaFoldDB" id="A0A9P9EQ34"/>
<dbReference type="EMBL" id="JAGMUU010000010">
    <property type="protein sequence ID" value="KAH7144262.1"/>
    <property type="molecule type" value="Genomic_DNA"/>
</dbReference>
<sequence length="270" mass="29853">MHPSIIALALGAFGTASASHRHYHGILHELPEGTWMAPRDGDVRSPCPMLNVLANHGYLPRDGKNISQNITRSAMKGGLNLEPDFADIMFGPALLTNPRPNQTTFDLDHLNRHNILEHDGSLSRADAYWDDSQVFNETVYEETLTYFQNDTVDLKAAAAARMGRVISSTRTNPTFFLNATSEMISLGETAAYILALGDRETGTVPLNRVRMMFEQEKLPVELGWSTGQVPATANDLFDLTQRIIDSTDFPTLRARMNGGIHAGIVAKRFL</sequence>
<evidence type="ECO:0000256" key="5">
    <source>
        <dbReference type="ARBA" id="ARBA00023002"/>
    </source>
</evidence>
<evidence type="ECO:0000256" key="2">
    <source>
        <dbReference type="ARBA" id="ARBA00022559"/>
    </source>
</evidence>
<proteinExistence type="inferred from homology"/>
<comment type="similarity">
    <text evidence="7">Belongs to the chloroperoxidase family.</text>
</comment>
<organism evidence="9 10">
    <name type="scientific">Dactylonectria estremocensis</name>
    <dbReference type="NCBI Taxonomy" id="1079267"/>
    <lineage>
        <taxon>Eukaryota</taxon>
        <taxon>Fungi</taxon>
        <taxon>Dikarya</taxon>
        <taxon>Ascomycota</taxon>
        <taxon>Pezizomycotina</taxon>
        <taxon>Sordariomycetes</taxon>
        <taxon>Hypocreomycetidae</taxon>
        <taxon>Hypocreales</taxon>
        <taxon>Nectriaceae</taxon>
        <taxon>Dactylonectria</taxon>
    </lineage>
</organism>
<evidence type="ECO:0000256" key="4">
    <source>
        <dbReference type="ARBA" id="ARBA00022723"/>
    </source>
</evidence>
<keyword evidence="4" id="KW-0479">Metal-binding</keyword>
<keyword evidence="10" id="KW-1185">Reference proteome</keyword>
<gene>
    <name evidence="9" type="ORF">B0J13DRAFT_635279</name>
</gene>
<evidence type="ECO:0000313" key="9">
    <source>
        <dbReference type="EMBL" id="KAH7144262.1"/>
    </source>
</evidence>
<dbReference type="PROSITE" id="PS51405">
    <property type="entry name" value="HEME_HALOPEROXIDASE"/>
    <property type="match status" value="1"/>
</dbReference>
<evidence type="ECO:0000313" key="10">
    <source>
        <dbReference type="Proteomes" id="UP000717696"/>
    </source>
</evidence>
<evidence type="ECO:0000256" key="1">
    <source>
        <dbReference type="ARBA" id="ARBA00001970"/>
    </source>
</evidence>
<evidence type="ECO:0000256" key="6">
    <source>
        <dbReference type="ARBA" id="ARBA00023004"/>
    </source>
</evidence>
<evidence type="ECO:0000256" key="7">
    <source>
        <dbReference type="ARBA" id="ARBA00025795"/>
    </source>
</evidence>
<dbReference type="InterPro" id="IPR036851">
    <property type="entry name" value="Chloroperoxidase-like_sf"/>
</dbReference>
<comment type="cofactor">
    <cofactor evidence="1">
        <name>heme b</name>
        <dbReference type="ChEBI" id="CHEBI:60344"/>
    </cofactor>
</comment>
<keyword evidence="5" id="KW-0560">Oxidoreductase</keyword>
<dbReference type="InterPro" id="IPR000028">
    <property type="entry name" value="Chloroperoxidase"/>
</dbReference>
<protein>
    <submittedName>
        <fullName evidence="9">Peroxidase, family 2-domain-containing protein</fullName>
    </submittedName>
</protein>
<dbReference type="OrthoDB" id="407298at2759"/>
<dbReference type="GO" id="GO:0046872">
    <property type="term" value="F:metal ion binding"/>
    <property type="evidence" value="ECO:0007669"/>
    <property type="project" value="UniProtKB-KW"/>
</dbReference>
<comment type="caution">
    <text evidence="9">The sequence shown here is derived from an EMBL/GenBank/DDBJ whole genome shotgun (WGS) entry which is preliminary data.</text>
</comment>